<reference evidence="1" key="1">
    <citation type="submission" date="2023-04" db="EMBL/GenBank/DDBJ databases">
        <title>Candida boidinii NBRC 1967.</title>
        <authorList>
            <person name="Ichikawa N."/>
            <person name="Sato H."/>
            <person name="Tonouchi N."/>
        </authorList>
    </citation>
    <scope>NUCLEOTIDE SEQUENCE</scope>
    <source>
        <strain evidence="1">NBRC 1967</strain>
    </source>
</reference>
<keyword evidence="2" id="KW-1185">Reference proteome</keyword>
<dbReference type="Proteomes" id="UP001165101">
    <property type="component" value="Unassembled WGS sequence"/>
</dbReference>
<accession>A0ACB5TL88</accession>
<protein>
    <submittedName>
        <fullName evidence="1">Unnamed protein product</fullName>
    </submittedName>
</protein>
<sequence>MISFKRKILYYQSRLSIFISKNRKKNLSTYLIIFTILLIFLILNSFNSILDTSNVNEIISKSSYYTSWTSNDETPNNNNNQKKKIAQQDIIEDFDDSNLEKDSRIKYLKNIFKSLESVKPNIKIDKLNKGGSTLDVSKSILLTERYLDDAAIFPSDFLKSLRKSHESFIENIPKLDQSLLNYKDNGVGMIGGGENGESTWSALIATRMFRKMGGSLPVEVILPKYEDYNRDREICDKYLPQSDAKCIILSERLGLKEGKEEDLFFKEFHVGSNLIKSLGLVLTSFENILLLESDTLLLKPIDDNIFNMEPFNSKGLILWPDFWKRKTSPHFYRVTSKDGKISNKIIRDGIVELPEKRQFNSGKATSIFKLHDREGTIGDVANDSGELMINKKTHWNTIMLSLYYNLYGFGYYYPLLSQREGESGEKETLAAAATVLKLPYYQVKHEVLANGFWYNNDYRGVGMMEFDPVVDFFAYDSYFDKFGENNPNKLRELDLKRYLQESSDRSSALFFRVNFPRLLPIDLIKDKFVVKENGDRIKMFGDYKFINENLELIIWRIMNDYICHYEINCSYMKKFPDLKSSANRKEFCDSEMKQHLAWLTGEN</sequence>
<comment type="caution">
    <text evidence="1">The sequence shown here is derived from an EMBL/GenBank/DDBJ whole genome shotgun (WGS) entry which is preliminary data.</text>
</comment>
<gene>
    <name evidence="1" type="ORF">Cboi01_000191100</name>
</gene>
<evidence type="ECO:0000313" key="2">
    <source>
        <dbReference type="Proteomes" id="UP001165101"/>
    </source>
</evidence>
<proteinExistence type="predicted"/>
<evidence type="ECO:0000313" key="1">
    <source>
        <dbReference type="EMBL" id="GME90584.1"/>
    </source>
</evidence>
<dbReference type="EMBL" id="BSXV01000781">
    <property type="protein sequence ID" value="GME90584.1"/>
    <property type="molecule type" value="Genomic_DNA"/>
</dbReference>
<name>A0ACB5TL88_CANBO</name>
<organism evidence="1 2">
    <name type="scientific">Candida boidinii</name>
    <name type="common">Yeast</name>
    <dbReference type="NCBI Taxonomy" id="5477"/>
    <lineage>
        <taxon>Eukaryota</taxon>
        <taxon>Fungi</taxon>
        <taxon>Dikarya</taxon>
        <taxon>Ascomycota</taxon>
        <taxon>Saccharomycotina</taxon>
        <taxon>Pichiomycetes</taxon>
        <taxon>Pichiales</taxon>
        <taxon>Pichiaceae</taxon>
        <taxon>Ogataea</taxon>
        <taxon>Ogataea/Candida clade</taxon>
    </lineage>
</organism>